<comment type="caution">
    <text evidence="2">The sequence shown here is derived from an EMBL/GenBank/DDBJ whole genome shotgun (WGS) entry which is preliminary data.</text>
</comment>
<reference evidence="2 3" key="1">
    <citation type="journal article" date="2024" name="Pathogens">
        <title>Characterization of a Novel Species of Legionella Isolated from a Healthcare Facility: Legionella resiliens sp. nov.</title>
        <authorList>
            <person name="Cristino S."/>
            <person name="Pascale M.R."/>
            <person name="Marino F."/>
            <person name="Derelitto C."/>
            <person name="Salaris S."/>
            <person name="Orsini M."/>
            <person name="Squarzoni S."/>
            <person name="Grottola A."/>
            <person name="Girolamini L."/>
        </authorList>
    </citation>
    <scope>NUCLEOTIDE SEQUENCE [LARGE SCALE GENOMIC DNA]</scope>
    <source>
        <strain evidence="2 3">8cVS16</strain>
    </source>
</reference>
<feature type="chain" id="PRO_5046545445" evidence="1">
    <location>
        <begin position="26"/>
        <end position="140"/>
    </location>
</feature>
<feature type="signal peptide" evidence="1">
    <location>
        <begin position="1"/>
        <end position="25"/>
    </location>
</feature>
<gene>
    <name evidence="2" type="ORF">LXO92_06385</name>
</gene>
<keyword evidence="3" id="KW-1185">Reference proteome</keyword>
<sequence length="140" mass="15745">MQQITTVKRGILFLALSLCYSEAGAVSVVKSPHGARALEYKDIKVPDAKKIQINNTGNLYNFKFVLPASYQNLYPTAYIVQDLVDDFYKSGTVRLTVTQDPPSQPLAKTNFYLRYNNHFLTTVLPLEKKSNSFMSVTTSI</sequence>
<dbReference type="RefSeq" id="WP_232890633.1">
    <property type="nucleotide sequence ID" value="NZ_JAJSPM010000005.1"/>
</dbReference>
<keyword evidence="1" id="KW-0732">Signal</keyword>
<dbReference type="Proteomes" id="UP001320170">
    <property type="component" value="Unassembled WGS sequence"/>
</dbReference>
<accession>A0ABS8WZS4</accession>
<organism evidence="2 3">
    <name type="scientific">Legionella resiliens</name>
    <dbReference type="NCBI Taxonomy" id="2905958"/>
    <lineage>
        <taxon>Bacteria</taxon>
        <taxon>Pseudomonadati</taxon>
        <taxon>Pseudomonadota</taxon>
        <taxon>Gammaproteobacteria</taxon>
        <taxon>Legionellales</taxon>
        <taxon>Legionellaceae</taxon>
        <taxon>Legionella</taxon>
    </lineage>
</organism>
<evidence type="ECO:0000256" key="1">
    <source>
        <dbReference type="SAM" id="SignalP"/>
    </source>
</evidence>
<proteinExistence type="predicted"/>
<evidence type="ECO:0000313" key="3">
    <source>
        <dbReference type="Proteomes" id="UP001320170"/>
    </source>
</evidence>
<evidence type="ECO:0000313" key="2">
    <source>
        <dbReference type="EMBL" id="MCE3531998.1"/>
    </source>
</evidence>
<dbReference type="EMBL" id="JAJTND010000004">
    <property type="protein sequence ID" value="MCE3531998.1"/>
    <property type="molecule type" value="Genomic_DNA"/>
</dbReference>
<protein>
    <submittedName>
        <fullName evidence="2">Uncharacterized protein</fullName>
    </submittedName>
</protein>
<name>A0ABS8WZS4_9GAMM</name>